<sequence length="267" mass="29085">MRTVTLPDTDLTVSRFVFGTSGLFNVRGRRNRGSLLEEAIARGFTHFDTAPYYGFGHAERDLAPVLARHEHVTVATKVGLHSPGGEAQPTWQVFARKAAGRVVPAISKPSLDFALDRAKRSLDGSLARLGRERVELLLLHEPELALLATDEWLRWLEDCRAAGKVGWFGMAGLPELIAPILNDTPGLGSVLQLADSLDRHEADRALGARAMQITYGYVSAGLQRARHANVPGILAKALERNRTGAVIVSTTRRERLAQYAPIAEPAG</sequence>
<dbReference type="HOGENOM" id="CLU_1041060_0_0_5"/>
<reference evidence="3" key="1">
    <citation type="journal article" date="2009" name="J. Bacteriol.">
        <title>Complete genome sequence of Erythrobacter litoralis HTCC2594.</title>
        <authorList>
            <person name="Oh H.M."/>
            <person name="Giovannoni S.J."/>
            <person name="Ferriera S."/>
            <person name="Johnson J."/>
            <person name="Cho J.C."/>
        </authorList>
    </citation>
    <scope>NUCLEOTIDE SEQUENCE [LARGE SCALE GENOMIC DNA]</scope>
    <source>
        <strain evidence="3">HTCC2594</strain>
    </source>
</reference>
<dbReference type="GO" id="GO:0016491">
    <property type="term" value="F:oxidoreductase activity"/>
    <property type="evidence" value="ECO:0007669"/>
    <property type="project" value="InterPro"/>
</dbReference>
<dbReference type="Gene3D" id="3.20.20.100">
    <property type="entry name" value="NADP-dependent oxidoreductase domain"/>
    <property type="match status" value="1"/>
</dbReference>
<evidence type="ECO:0000313" key="2">
    <source>
        <dbReference type="EMBL" id="ABC64085.1"/>
    </source>
</evidence>
<gene>
    <name evidence="2" type="ordered locus">ELI_09965</name>
</gene>
<evidence type="ECO:0000313" key="3">
    <source>
        <dbReference type="Proteomes" id="UP000008808"/>
    </source>
</evidence>
<dbReference type="STRING" id="314225.ELI_09965"/>
<accession>Q2N8A6</accession>
<keyword evidence="3" id="KW-1185">Reference proteome</keyword>
<name>Q2N8A6_ERYLH</name>
<proteinExistence type="predicted"/>
<dbReference type="KEGG" id="eli:ELI_09965"/>
<dbReference type="InterPro" id="IPR036812">
    <property type="entry name" value="NAD(P)_OxRdtase_dom_sf"/>
</dbReference>
<dbReference type="eggNOG" id="COG0667">
    <property type="taxonomic scope" value="Bacteria"/>
</dbReference>
<dbReference type="RefSeq" id="WP_011414913.1">
    <property type="nucleotide sequence ID" value="NC_007722.1"/>
</dbReference>
<evidence type="ECO:0000259" key="1">
    <source>
        <dbReference type="Pfam" id="PF00248"/>
    </source>
</evidence>
<dbReference type="PANTHER" id="PTHR42686">
    <property type="entry name" value="GH17980P-RELATED"/>
    <property type="match status" value="1"/>
</dbReference>
<feature type="domain" description="NADP-dependent oxidoreductase" evidence="1">
    <location>
        <begin position="18"/>
        <end position="170"/>
    </location>
</feature>
<protein>
    <recommendedName>
        <fullName evidence="1">NADP-dependent oxidoreductase domain-containing protein</fullName>
    </recommendedName>
</protein>
<dbReference type="InterPro" id="IPR023210">
    <property type="entry name" value="NADP_OxRdtase_dom"/>
</dbReference>
<dbReference type="OrthoDB" id="9768851at2"/>
<dbReference type="EMBL" id="CP000157">
    <property type="protein sequence ID" value="ABC64085.1"/>
    <property type="molecule type" value="Genomic_DNA"/>
</dbReference>
<dbReference type="SUPFAM" id="SSF51430">
    <property type="entry name" value="NAD(P)-linked oxidoreductase"/>
    <property type="match status" value="1"/>
</dbReference>
<dbReference type="AlphaFoldDB" id="Q2N8A6"/>
<dbReference type="Proteomes" id="UP000008808">
    <property type="component" value="Chromosome"/>
</dbReference>
<dbReference type="Pfam" id="PF00248">
    <property type="entry name" value="Aldo_ket_red"/>
    <property type="match status" value="1"/>
</dbReference>
<dbReference type="InterPro" id="IPR020471">
    <property type="entry name" value="AKR"/>
</dbReference>
<organism evidence="2 3">
    <name type="scientific">Erythrobacter litoralis (strain HTCC2594)</name>
    <dbReference type="NCBI Taxonomy" id="314225"/>
    <lineage>
        <taxon>Bacteria</taxon>
        <taxon>Pseudomonadati</taxon>
        <taxon>Pseudomonadota</taxon>
        <taxon>Alphaproteobacteria</taxon>
        <taxon>Sphingomonadales</taxon>
        <taxon>Erythrobacteraceae</taxon>
        <taxon>Erythrobacter/Porphyrobacter group</taxon>
        <taxon>Erythrobacter</taxon>
    </lineage>
</organism>
<dbReference type="GO" id="GO:0005829">
    <property type="term" value="C:cytosol"/>
    <property type="evidence" value="ECO:0007669"/>
    <property type="project" value="TreeGrafter"/>
</dbReference>
<dbReference type="PANTHER" id="PTHR42686:SF1">
    <property type="entry name" value="GH17980P-RELATED"/>
    <property type="match status" value="1"/>
</dbReference>